<sequence length="201" mass="20754">MVTVDGRRLATGGRRSRGRGRSCCSRRGGRRLLEPQRGGGQQPFRQAGGRGSSAPGDGGPPAGVIVVVDDDDDELFSDATAAIAAAAAAVGLGSNSSGGGGGDRSSAQHGSDAAVGGVDDARLPGSGSGLSALRLPPLKLPVSDDGSCEHGNWINIRYRLDIQTAMVGEFLIKEAAVQKRKTNYYRQYSNDNDCHYGVAIV</sequence>
<name>A0A6G0TSF9_APHGL</name>
<evidence type="ECO:0000313" key="3">
    <source>
        <dbReference type="Proteomes" id="UP000475862"/>
    </source>
</evidence>
<proteinExistence type="predicted"/>
<keyword evidence="3" id="KW-1185">Reference proteome</keyword>
<accession>A0A6G0TSF9</accession>
<dbReference type="Proteomes" id="UP000475862">
    <property type="component" value="Unassembled WGS sequence"/>
</dbReference>
<feature type="compositionally biased region" description="Gly residues" evidence="1">
    <location>
        <begin position="48"/>
        <end position="61"/>
    </location>
</feature>
<feature type="region of interest" description="Disordered" evidence="1">
    <location>
        <begin position="1"/>
        <end position="66"/>
    </location>
</feature>
<dbReference type="EMBL" id="VYZN01000017">
    <property type="protein sequence ID" value="KAE9537823.1"/>
    <property type="molecule type" value="Genomic_DNA"/>
</dbReference>
<gene>
    <name evidence="2" type="ORF">AGLY_005795</name>
</gene>
<feature type="region of interest" description="Disordered" evidence="1">
    <location>
        <begin position="94"/>
        <end position="121"/>
    </location>
</feature>
<protein>
    <submittedName>
        <fullName evidence="2">Uncharacterized protein</fullName>
    </submittedName>
</protein>
<reference evidence="2 3" key="1">
    <citation type="submission" date="2019-08" db="EMBL/GenBank/DDBJ databases">
        <title>The genome of the soybean aphid Biotype 1, its phylome, world population structure and adaptation to the North American continent.</title>
        <authorList>
            <person name="Giordano R."/>
            <person name="Donthu R.K."/>
            <person name="Hernandez A.G."/>
            <person name="Wright C.L."/>
            <person name="Zimin A.V."/>
        </authorList>
    </citation>
    <scope>NUCLEOTIDE SEQUENCE [LARGE SCALE GENOMIC DNA]</scope>
    <source>
        <tissue evidence="2">Whole aphids</tissue>
    </source>
</reference>
<evidence type="ECO:0000313" key="2">
    <source>
        <dbReference type="EMBL" id="KAE9537823.1"/>
    </source>
</evidence>
<evidence type="ECO:0000256" key="1">
    <source>
        <dbReference type="SAM" id="MobiDB-lite"/>
    </source>
</evidence>
<dbReference type="AlphaFoldDB" id="A0A6G0TSF9"/>
<organism evidence="2 3">
    <name type="scientific">Aphis glycines</name>
    <name type="common">Soybean aphid</name>
    <dbReference type="NCBI Taxonomy" id="307491"/>
    <lineage>
        <taxon>Eukaryota</taxon>
        <taxon>Metazoa</taxon>
        <taxon>Ecdysozoa</taxon>
        <taxon>Arthropoda</taxon>
        <taxon>Hexapoda</taxon>
        <taxon>Insecta</taxon>
        <taxon>Pterygota</taxon>
        <taxon>Neoptera</taxon>
        <taxon>Paraneoptera</taxon>
        <taxon>Hemiptera</taxon>
        <taxon>Sternorrhyncha</taxon>
        <taxon>Aphidomorpha</taxon>
        <taxon>Aphidoidea</taxon>
        <taxon>Aphididae</taxon>
        <taxon>Aphidini</taxon>
        <taxon>Aphis</taxon>
        <taxon>Aphis</taxon>
    </lineage>
</organism>
<comment type="caution">
    <text evidence="2">The sequence shown here is derived from an EMBL/GenBank/DDBJ whole genome shotgun (WGS) entry which is preliminary data.</text>
</comment>